<dbReference type="EMBL" id="GG663740">
    <property type="protein sequence ID" value="EEH56650.1"/>
    <property type="molecule type" value="Genomic_DNA"/>
</dbReference>
<dbReference type="InterPro" id="IPR039697">
    <property type="entry name" value="Alcohol_dehydrogenase_Fe"/>
</dbReference>
<organism evidence="7">
    <name type="scientific">Micromonas pusilla (strain CCMP1545)</name>
    <name type="common">Picoplanktonic green alga</name>
    <dbReference type="NCBI Taxonomy" id="564608"/>
    <lineage>
        <taxon>Eukaryota</taxon>
        <taxon>Viridiplantae</taxon>
        <taxon>Chlorophyta</taxon>
        <taxon>Mamiellophyceae</taxon>
        <taxon>Mamiellales</taxon>
        <taxon>Mamiellaceae</taxon>
        <taxon>Micromonas</taxon>
    </lineage>
</organism>
<dbReference type="PANTHER" id="PTHR11496">
    <property type="entry name" value="ALCOHOL DEHYDROGENASE"/>
    <property type="match status" value="1"/>
</dbReference>
<evidence type="ECO:0000256" key="1">
    <source>
        <dbReference type="ARBA" id="ARBA00007358"/>
    </source>
</evidence>
<dbReference type="InterPro" id="IPR001670">
    <property type="entry name" value="ADH_Fe/GldA"/>
</dbReference>
<dbReference type="eggNOG" id="KOG3857">
    <property type="taxonomic scope" value="Eukaryota"/>
</dbReference>
<proteinExistence type="inferred from homology"/>
<dbReference type="OMA" id="TQVIEPW"/>
<dbReference type="InterPro" id="IPR056798">
    <property type="entry name" value="ADH_Fe_C"/>
</dbReference>
<evidence type="ECO:0000313" key="6">
    <source>
        <dbReference type="EMBL" id="EEH56650.1"/>
    </source>
</evidence>
<feature type="domain" description="Fe-containing alcohol dehydrogenase-like C-terminal" evidence="5">
    <location>
        <begin position="283"/>
        <end position="487"/>
    </location>
</feature>
<feature type="compositionally biased region" description="Low complexity" evidence="3">
    <location>
        <begin position="40"/>
        <end position="61"/>
    </location>
</feature>
<dbReference type="SUPFAM" id="SSF56796">
    <property type="entry name" value="Dehydroquinate synthase-like"/>
    <property type="match status" value="1"/>
</dbReference>
<reference evidence="6 7" key="1">
    <citation type="journal article" date="2009" name="Science">
        <title>Green evolution and dynamic adaptations revealed by genomes of the marine picoeukaryotes Micromonas.</title>
        <authorList>
            <person name="Worden A.Z."/>
            <person name="Lee J.H."/>
            <person name="Mock T."/>
            <person name="Rouze P."/>
            <person name="Simmons M.P."/>
            <person name="Aerts A.L."/>
            <person name="Allen A.E."/>
            <person name="Cuvelier M.L."/>
            <person name="Derelle E."/>
            <person name="Everett M.V."/>
            <person name="Foulon E."/>
            <person name="Grimwood J."/>
            <person name="Gundlach H."/>
            <person name="Henrissat B."/>
            <person name="Napoli C."/>
            <person name="McDonald S.M."/>
            <person name="Parker M.S."/>
            <person name="Rombauts S."/>
            <person name="Salamov A."/>
            <person name="Von Dassow P."/>
            <person name="Badger J.H."/>
            <person name="Coutinho P.M."/>
            <person name="Demir E."/>
            <person name="Dubchak I."/>
            <person name="Gentemann C."/>
            <person name="Eikrem W."/>
            <person name="Gready J.E."/>
            <person name="John U."/>
            <person name="Lanier W."/>
            <person name="Lindquist E.A."/>
            <person name="Lucas S."/>
            <person name="Mayer K.F."/>
            <person name="Moreau H."/>
            <person name="Not F."/>
            <person name="Otillar R."/>
            <person name="Panaud O."/>
            <person name="Pangilinan J."/>
            <person name="Paulsen I."/>
            <person name="Piegu B."/>
            <person name="Poliakov A."/>
            <person name="Robbens S."/>
            <person name="Schmutz J."/>
            <person name="Toulza E."/>
            <person name="Wyss T."/>
            <person name="Zelensky A."/>
            <person name="Zhou K."/>
            <person name="Armbrust E.V."/>
            <person name="Bhattacharya D."/>
            <person name="Goodenough U.W."/>
            <person name="Van de Peer Y."/>
            <person name="Grigoriev I.V."/>
        </authorList>
    </citation>
    <scope>NUCLEOTIDE SEQUENCE [LARGE SCALE GENOMIC DNA]</scope>
    <source>
        <strain evidence="6 7">CCMP1545</strain>
    </source>
</reference>
<dbReference type="Gene3D" id="1.20.1090.10">
    <property type="entry name" value="Dehydroquinate synthase-like - alpha domain"/>
    <property type="match status" value="1"/>
</dbReference>
<dbReference type="GeneID" id="9684958"/>
<dbReference type="PANTHER" id="PTHR11496:SF102">
    <property type="entry name" value="ALCOHOL DEHYDROGENASE 4"/>
    <property type="match status" value="1"/>
</dbReference>
<evidence type="ECO:0000256" key="3">
    <source>
        <dbReference type="SAM" id="MobiDB-lite"/>
    </source>
</evidence>
<dbReference type="Pfam" id="PF00465">
    <property type="entry name" value="Fe-ADH"/>
    <property type="match status" value="1"/>
</dbReference>
<evidence type="ECO:0000256" key="2">
    <source>
        <dbReference type="ARBA" id="ARBA00023002"/>
    </source>
</evidence>
<dbReference type="KEGG" id="mpp:MICPUCDRAFT_58857"/>
<feature type="domain" description="Alcohol dehydrogenase iron-type/glycerol dehydrogenase GldA" evidence="4">
    <location>
        <begin position="97"/>
        <end position="272"/>
    </location>
</feature>
<evidence type="ECO:0000259" key="5">
    <source>
        <dbReference type="Pfam" id="PF25137"/>
    </source>
</evidence>
<feature type="region of interest" description="Disordered" evidence="3">
    <location>
        <begin position="1"/>
        <end position="61"/>
    </location>
</feature>
<comment type="similarity">
    <text evidence="1">Belongs to the iron-containing alcohol dehydrogenase family.</text>
</comment>
<dbReference type="Pfam" id="PF25137">
    <property type="entry name" value="ADH_Fe_C"/>
    <property type="match status" value="1"/>
</dbReference>
<dbReference type="STRING" id="564608.C1MUL8"/>
<dbReference type="GO" id="GO:0004022">
    <property type="term" value="F:alcohol dehydrogenase (NAD+) activity"/>
    <property type="evidence" value="ECO:0007669"/>
    <property type="project" value="TreeGrafter"/>
</dbReference>
<dbReference type="OrthoDB" id="339764at2759"/>
<accession>C1MUL8</accession>
<evidence type="ECO:0000259" key="4">
    <source>
        <dbReference type="Pfam" id="PF00465"/>
    </source>
</evidence>
<sequence length="487" mass="49803">MRPPLQAQALPLSSRVLSPRAPTQVVDDMSARSTCAPSPAVALRASKRASSSSSTRRAAVVPRAVVPRAASPSAEASAPMAKDSAATIAPFEFATAARIVFGVGTVARVPALVTELTTLEGCADEPVLVVAGASDRFSAPLTKALSEASIASHVYHCEGGEPTTATAEAAIALATKRGCGAVVAIGGGTPVDVGKCVAAVLTNGGSDPDLYDFLEVVGRARPLTRRAAPFIAVPTTAGPGAEVTKNSVLEAGDRKVSMRHAFMLPDVCVIDPELTRSMPASVTAHTGLDALTQCVEPYVSNASNPLTDAVAISGIKAGARSLLRAFECPDDVAAREDMCLCSLYGGLSLANAKLGAVHGFSGTLGGLLHAPHGAICAALLPHCCAINVAALRGRVAETDPAASSAYLRRYEDVARVVTGRDDATADDGVAWMTALVARVGVPGLGTFGLKESDFDDVVRKSKESSSMKGNPVALSGEELKAMLRAAL</sequence>
<dbReference type="AlphaFoldDB" id="C1MUL8"/>
<name>C1MUL8_MICPC</name>
<keyword evidence="2" id="KW-0560">Oxidoreductase</keyword>
<dbReference type="RefSeq" id="XP_003059518.1">
    <property type="nucleotide sequence ID" value="XM_003059472.1"/>
</dbReference>
<gene>
    <name evidence="6" type="ORF">MICPUCDRAFT_58857</name>
</gene>
<dbReference type="Gene3D" id="3.40.50.1970">
    <property type="match status" value="1"/>
</dbReference>
<dbReference type="CDD" id="cd08183">
    <property type="entry name" value="Fe-ADH-like"/>
    <property type="match status" value="1"/>
</dbReference>
<evidence type="ECO:0000313" key="7">
    <source>
        <dbReference type="Proteomes" id="UP000001876"/>
    </source>
</evidence>
<protein>
    <submittedName>
        <fullName evidence="6">Predicted protein</fullName>
    </submittedName>
</protein>
<dbReference type="GO" id="GO:0046872">
    <property type="term" value="F:metal ion binding"/>
    <property type="evidence" value="ECO:0007669"/>
    <property type="project" value="InterPro"/>
</dbReference>
<keyword evidence="7" id="KW-1185">Reference proteome</keyword>
<dbReference type="Proteomes" id="UP000001876">
    <property type="component" value="Unassembled WGS sequence"/>
</dbReference>